<evidence type="ECO:0000256" key="2">
    <source>
        <dbReference type="ARBA" id="ARBA00023015"/>
    </source>
</evidence>
<dbReference type="AlphaFoldDB" id="A0A9W8HHT1"/>
<feature type="compositionally biased region" description="Low complexity" evidence="7">
    <location>
        <begin position="287"/>
        <end position="296"/>
    </location>
</feature>
<evidence type="ECO:0000256" key="6">
    <source>
        <dbReference type="RuleBase" id="RU004020"/>
    </source>
</evidence>
<dbReference type="GO" id="GO:0005634">
    <property type="term" value="C:nucleus"/>
    <property type="evidence" value="ECO:0007669"/>
    <property type="project" value="UniProtKB-SubCell"/>
</dbReference>
<organism evidence="9 10">
    <name type="scientific">Coemansia javaensis</name>
    <dbReference type="NCBI Taxonomy" id="2761396"/>
    <lineage>
        <taxon>Eukaryota</taxon>
        <taxon>Fungi</taxon>
        <taxon>Fungi incertae sedis</taxon>
        <taxon>Zoopagomycota</taxon>
        <taxon>Kickxellomycotina</taxon>
        <taxon>Kickxellomycetes</taxon>
        <taxon>Kickxellales</taxon>
        <taxon>Kickxellaceae</taxon>
        <taxon>Coemansia</taxon>
    </lineage>
</organism>
<keyword evidence="9" id="KW-0418">Kinase</keyword>
<comment type="caution">
    <text evidence="9">The sequence shown here is derived from an EMBL/GenBank/DDBJ whole genome shotgun (WGS) entry which is preliminary data.</text>
</comment>
<keyword evidence="2" id="KW-0805">Transcription regulation</keyword>
<dbReference type="OrthoDB" id="60033at2759"/>
<feature type="region of interest" description="Disordered" evidence="7">
    <location>
        <begin position="287"/>
        <end position="341"/>
    </location>
</feature>
<feature type="domain" description="HSF-type DNA-binding" evidence="8">
    <location>
        <begin position="72"/>
        <end position="96"/>
    </location>
</feature>
<dbReference type="PANTHER" id="PTHR10015:SF361">
    <property type="entry name" value="TRANSCRIPTION FACTOR SKN7"/>
    <property type="match status" value="1"/>
</dbReference>
<dbReference type="Pfam" id="PF00447">
    <property type="entry name" value="HSF_DNA-bind"/>
    <property type="match status" value="1"/>
</dbReference>
<dbReference type="SMART" id="SM00415">
    <property type="entry name" value="HSF"/>
    <property type="match status" value="1"/>
</dbReference>
<dbReference type="EMBL" id="JANBUL010000041">
    <property type="protein sequence ID" value="KAJ2783707.1"/>
    <property type="molecule type" value="Genomic_DNA"/>
</dbReference>
<evidence type="ECO:0000313" key="9">
    <source>
        <dbReference type="EMBL" id="KAJ2783707.1"/>
    </source>
</evidence>
<keyword evidence="10" id="KW-1185">Reference proteome</keyword>
<accession>A0A9W8HHT1</accession>
<keyword evidence="4" id="KW-0804">Transcription</keyword>
<protein>
    <submittedName>
        <fullName evidence="9">Kinase-regulated stress-responsive transcription factor skn7</fullName>
    </submittedName>
</protein>
<dbReference type="SUPFAM" id="SSF46785">
    <property type="entry name" value="Winged helix' DNA-binding domain"/>
    <property type="match status" value="1"/>
</dbReference>
<dbReference type="FunFam" id="1.10.10.10:FF:000027">
    <property type="entry name" value="Heat shock transcription factor 1"/>
    <property type="match status" value="1"/>
</dbReference>
<keyword evidence="3" id="KW-0238">DNA-binding</keyword>
<dbReference type="InterPro" id="IPR036390">
    <property type="entry name" value="WH_DNA-bd_sf"/>
</dbReference>
<comment type="subcellular location">
    <subcellularLocation>
        <location evidence="1">Nucleus</location>
    </subcellularLocation>
</comment>
<dbReference type="InterPro" id="IPR000232">
    <property type="entry name" value="HSF_DNA-bd"/>
</dbReference>
<evidence type="ECO:0000256" key="3">
    <source>
        <dbReference type="ARBA" id="ARBA00023125"/>
    </source>
</evidence>
<dbReference type="Gene3D" id="1.10.10.10">
    <property type="entry name" value="Winged helix-like DNA-binding domain superfamily/Winged helix DNA-binding domain"/>
    <property type="match status" value="1"/>
</dbReference>
<evidence type="ECO:0000256" key="5">
    <source>
        <dbReference type="ARBA" id="ARBA00023242"/>
    </source>
</evidence>
<dbReference type="Proteomes" id="UP001140217">
    <property type="component" value="Unassembled WGS sequence"/>
</dbReference>
<name>A0A9W8HHT1_9FUNG</name>
<reference evidence="9" key="1">
    <citation type="submission" date="2022-07" db="EMBL/GenBank/DDBJ databases">
        <title>Phylogenomic reconstructions and comparative analyses of Kickxellomycotina fungi.</title>
        <authorList>
            <person name="Reynolds N.K."/>
            <person name="Stajich J.E."/>
            <person name="Barry K."/>
            <person name="Grigoriev I.V."/>
            <person name="Crous P."/>
            <person name="Smith M.E."/>
        </authorList>
    </citation>
    <scope>NUCLEOTIDE SEQUENCE</scope>
    <source>
        <strain evidence="9">NBRC 105414</strain>
    </source>
</reference>
<dbReference type="GO" id="GO:0003700">
    <property type="term" value="F:DNA-binding transcription factor activity"/>
    <property type="evidence" value="ECO:0007669"/>
    <property type="project" value="InterPro"/>
</dbReference>
<evidence type="ECO:0000313" key="10">
    <source>
        <dbReference type="Proteomes" id="UP001140217"/>
    </source>
</evidence>
<keyword evidence="9" id="KW-0808">Transferase</keyword>
<feature type="compositionally biased region" description="Basic and acidic residues" evidence="7">
    <location>
        <begin position="297"/>
        <end position="307"/>
    </location>
</feature>
<evidence type="ECO:0000256" key="4">
    <source>
        <dbReference type="ARBA" id="ARBA00023163"/>
    </source>
</evidence>
<dbReference type="PANTHER" id="PTHR10015">
    <property type="entry name" value="HEAT SHOCK TRANSCRIPTION FACTOR"/>
    <property type="match status" value="1"/>
</dbReference>
<sequence length="341" mass="37165">MNDDISQSLESVLQSPVDDRLDLFSMSTGVPDFVKKLFRMLEDEAHRDVVCWGYEGESFVVKDPNEFSKFVLPQHFKHNNFASFVRQLNKYDFHKVKVTEDRRYGEEAWEFKHPMFQHNRPDLLEKIKRKIPPKSKSLGSVGNGRHVDGELRVVAEDLQSQIHLLTHAHAEVTMYMHQLSKQQQAMIDELNGLKKNMQTQDQLMEEFVRYLVNQDATGHGVANGNRSGDVGASAPLAAATAAAAVAAASASGLGGMGALGGIAGMGATAPADAGAISAADPIGTALMNGNGATDGRAAGDDGLESHHQQQQQQPSLSSLQTHSQLQPHQQPPPAQLCELPR</sequence>
<proteinExistence type="inferred from homology"/>
<evidence type="ECO:0000256" key="1">
    <source>
        <dbReference type="ARBA" id="ARBA00004123"/>
    </source>
</evidence>
<dbReference type="GO" id="GO:0043565">
    <property type="term" value="F:sequence-specific DNA binding"/>
    <property type="evidence" value="ECO:0007669"/>
    <property type="project" value="InterPro"/>
</dbReference>
<dbReference type="PROSITE" id="PS00434">
    <property type="entry name" value="HSF_DOMAIN"/>
    <property type="match status" value="1"/>
</dbReference>
<dbReference type="PRINTS" id="PR00056">
    <property type="entry name" value="HSFDOMAIN"/>
</dbReference>
<dbReference type="GO" id="GO:0016301">
    <property type="term" value="F:kinase activity"/>
    <property type="evidence" value="ECO:0007669"/>
    <property type="project" value="UniProtKB-KW"/>
</dbReference>
<gene>
    <name evidence="9" type="primary">SKN7</name>
    <name evidence="9" type="ORF">H4R18_001545</name>
</gene>
<feature type="compositionally biased region" description="Low complexity" evidence="7">
    <location>
        <begin position="308"/>
        <end position="328"/>
    </location>
</feature>
<comment type="similarity">
    <text evidence="6">Belongs to the HSF family.</text>
</comment>
<evidence type="ECO:0000256" key="7">
    <source>
        <dbReference type="SAM" id="MobiDB-lite"/>
    </source>
</evidence>
<evidence type="ECO:0000259" key="8">
    <source>
        <dbReference type="PROSITE" id="PS00434"/>
    </source>
</evidence>
<keyword evidence="5" id="KW-0539">Nucleus</keyword>
<dbReference type="InterPro" id="IPR036388">
    <property type="entry name" value="WH-like_DNA-bd_sf"/>
</dbReference>